<feature type="transmembrane region" description="Helical" evidence="7">
    <location>
        <begin position="26"/>
        <end position="55"/>
    </location>
</feature>
<name>A0ABU0IU48_9CAUL</name>
<dbReference type="InterPro" id="IPR036097">
    <property type="entry name" value="HisK_dim/P_sf"/>
</dbReference>
<dbReference type="PROSITE" id="PS50110">
    <property type="entry name" value="RESPONSE_REGULATORY"/>
    <property type="match status" value="1"/>
</dbReference>
<keyword evidence="7" id="KW-0812">Transmembrane</keyword>
<evidence type="ECO:0000256" key="6">
    <source>
        <dbReference type="PROSITE-ProRule" id="PRU00169"/>
    </source>
</evidence>
<dbReference type="Gene3D" id="3.40.50.2300">
    <property type="match status" value="1"/>
</dbReference>
<evidence type="ECO:0000256" key="4">
    <source>
        <dbReference type="ARBA" id="ARBA00022679"/>
    </source>
</evidence>
<sequence length="572" mass="60673">MSTDVQDRFGLAGAVEMRRRHARARALTAMLIASGLTIGQGWWATWIWAGVFILVQHLEMRFAPRVLANPPRTASGAANAALWLFTPSAIAFGALSPILWTYIERYGPALGVTLIAGAMTNLVSLSRGSRVAFAVSALPYGLYLLVLPLLDAGQTAGPLLVTMMIAVGLVMLNVVGAWITTEDARRTQDEALAQAEEGRRAAEAATASKSAFVAMISHELRTPISAINAGAGELRREARDRGAKAHAQLIIDAGAMMRTLLDDLLDLAKLDAGRMEVEAIAFDPRRAVLDAVRLWKPQARAKGLRLGLYGARALPDWVVGDPTRLRQVLNNLFSNAIKFTRQGSVRLTVSVDGEMVRLALADTGPGMTADQINRLFTPFDQLDASVARKHGGSGLGLVISRQLARLMGGDLVASSAPGAGATFIVTLTLPPAEPALVEPAQPLGPPPRLLVVDDHAINRQAITLVLAPLGIVPETAASAEEGLERLAAEPFDIVLMDVYMPGMDGREATRRLRAHAGPNQNTPVIAITASATAKDWEACLASGMSGHVAKPIEPAQLYAALDQAISAARAAA</sequence>
<comment type="caution">
    <text evidence="10">The sequence shown here is derived from an EMBL/GenBank/DDBJ whole genome shotgun (WGS) entry which is preliminary data.</text>
</comment>
<dbReference type="RefSeq" id="WP_307349495.1">
    <property type="nucleotide sequence ID" value="NZ_JAUSVS010000004.1"/>
</dbReference>
<dbReference type="PRINTS" id="PR00344">
    <property type="entry name" value="BCTRLSENSOR"/>
</dbReference>
<feature type="transmembrane region" description="Helical" evidence="7">
    <location>
        <begin position="76"/>
        <end position="100"/>
    </location>
</feature>
<evidence type="ECO:0000256" key="3">
    <source>
        <dbReference type="ARBA" id="ARBA00022553"/>
    </source>
</evidence>
<reference evidence="10 11" key="1">
    <citation type="submission" date="2023-07" db="EMBL/GenBank/DDBJ databases">
        <title>Genomic Encyclopedia of Type Strains, Phase IV (KMG-IV): sequencing the most valuable type-strain genomes for metagenomic binning, comparative biology and taxonomic classification.</title>
        <authorList>
            <person name="Goeker M."/>
        </authorList>
    </citation>
    <scope>NUCLEOTIDE SEQUENCE [LARGE SCALE GENOMIC DNA]</scope>
    <source>
        <strain evidence="10 11">DSM 18695</strain>
    </source>
</reference>
<dbReference type="SMART" id="SM00388">
    <property type="entry name" value="HisKA"/>
    <property type="match status" value="1"/>
</dbReference>
<feature type="domain" description="Response regulatory" evidence="9">
    <location>
        <begin position="448"/>
        <end position="565"/>
    </location>
</feature>
<feature type="transmembrane region" description="Helical" evidence="7">
    <location>
        <begin position="156"/>
        <end position="179"/>
    </location>
</feature>
<dbReference type="CDD" id="cd16922">
    <property type="entry name" value="HATPase_EvgS-ArcB-TorS-like"/>
    <property type="match status" value="1"/>
</dbReference>
<evidence type="ECO:0000256" key="1">
    <source>
        <dbReference type="ARBA" id="ARBA00000085"/>
    </source>
</evidence>
<keyword evidence="4" id="KW-0808">Transferase</keyword>
<evidence type="ECO:0000256" key="5">
    <source>
        <dbReference type="ARBA" id="ARBA00022777"/>
    </source>
</evidence>
<dbReference type="Pfam" id="PF00512">
    <property type="entry name" value="HisKA"/>
    <property type="match status" value="1"/>
</dbReference>
<protein>
    <recommendedName>
        <fullName evidence="2">histidine kinase</fullName>
        <ecNumber evidence="2">2.7.13.3</ecNumber>
    </recommendedName>
</protein>
<dbReference type="PROSITE" id="PS50109">
    <property type="entry name" value="HIS_KIN"/>
    <property type="match status" value="1"/>
</dbReference>
<keyword evidence="7" id="KW-1133">Transmembrane helix</keyword>
<dbReference type="SUPFAM" id="SSF47384">
    <property type="entry name" value="Homodimeric domain of signal transducing histidine kinase"/>
    <property type="match status" value="1"/>
</dbReference>
<dbReference type="InterPro" id="IPR003661">
    <property type="entry name" value="HisK_dim/P_dom"/>
</dbReference>
<dbReference type="SUPFAM" id="SSF55874">
    <property type="entry name" value="ATPase domain of HSP90 chaperone/DNA topoisomerase II/histidine kinase"/>
    <property type="match status" value="1"/>
</dbReference>
<proteinExistence type="predicted"/>
<dbReference type="Pfam" id="PF00072">
    <property type="entry name" value="Response_reg"/>
    <property type="match status" value="1"/>
</dbReference>
<dbReference type="InterPro" id="IPR005467">
    <property type="entry name" value="His_kinase_dom"/>
</dbReference>
<evidence type="ECO:0000256" key="2">
    <source>
        <dbReference type="ARBA" id="ARBA00012438"/>
    </source>
</evidence>
<comment type="catalytic activity">
    <reaction evidence="1">
        <text>ATP + protein L-histidine = ADP + protein N-phospho-L-histidine.</text>
        <dbReference type="EC" id="2.7.13.3"/>
    </reaction>
</comment>
<keyword evidence="5 10" id="KW-0418">Kinase</keyword>
<organism evidence="10 11">
    <name type="scientific">Caulobacter ginsengisoli</name>
    <dbReference type="NCBI Taxonomy" id="400775"/>
    <lineage>
        <taxon>Bacteria</taxon>
        <taxon>Pseudomonadati</taxon>
        <taxon>Pseudomonadota</taxon>
        <taxon>Alphaproteobacteria</taxon>
        <taxon>Caulobacterales</taxon>
        <taxon>Caulobacteraceae</taxon>
        <taxon>Caulobacter</taxon>
    </lineage>
</organism>
<evidence type="ECO:0000259" key="9">
    <source>
        <dbReference type="PROSITE" id="PS50110"/>
    </source>
</evidence>
<feature type="domain" description="Histidine kinase" evidence="8">
    <location>
        <begin position="215"/>
        <end position="431"/>
    </location>
</feature>
<dbReference type="Proteomes" id="UP001228905">
    <property type="component" value="Unassembled WGS sequence"/>
</dbReference>
<dbReference type="EC" id="2.7.13.3" evidence="2"/>
<feature type="modified residue" description="4-aspartylphosphate" evidence="6">
    <location>
        <position position="497"/>
    </location>
</feature>
<evidence type="ECO:0000313" key="10">
    <source>
        <dbReference type="EMBL" id="MDQ0464668.1"/>
    </source>
</evidence>
<accession>A0ABU0IU48</accession>
<evidence type="ECO:0000259" key="8">
    <source>
        <dbReference type="PROSITE" id="PS50109"/>
    </source>
</evidence>
<dbReference type="InterPro" id="IPR036890">
    <property type="entry name" value="HATPase_C_sf"/>
</dbReference>
<gene>
    <name evidence="10" type="ORF">QO010_002452</name>
</gene>
<dbReference type="CDD" id="cd17546">
    <property type="entry name" value="REC_hyHK_CKI1_RcsC-like"/>
    <property type="match status" value="1"/>
</dbReference>
<dbReference type="PANTHER" id="PTHR43047">
    <property type="entry name" value="TWO-COMPONENT HISTIDINE PROTEIN KINASE"/>
    <property type="match status" value="1"/>
</dbReference>
<dbReference type="EMBL" id="JAUSVS010000004">
    <property type="protein sequence ID" value="MDQ0464668.1"/>
    <property type="molecule type" value="Genomic_DNA"/>
</dbReference>
<dbReference type="InterPro" id="IPR001789">
    <property type="entry name" value="Sig_transdc_resp-reg_receiver"/>
</dbReference>
<dbReference type="SUPFAM" id="SSF52172">
    <property type="entry name" value="CheY-like"/>
    <property type="match status" value="1"/>
</dbReference>
<dbReference type="Gene3D" id="3.30.565.10">
    <property type="entry name" value="Histidine kinase-like ATPase, C-terminal domain"/>
    <property type="match status" value="1"/>
</dbReference>
<dbReference type="GO" id="GO:0016301">
    <property type="term" value="F:kinase activity"/>
    <property type="evidence" value="ECO:0007669"/>
    <property type="project" value="UniProtKB-KW"/>
</dbReference>
<keyword evidence="3 6" id="KW-0597">Phosphoprotein</keyword>
<dbReference type="InterPro" id="IPR011006">
    <property type="entry name" value="CheY-like_superfamily"/>
</dbReference>
<dbReference type="SMART" id="SM00387">
    <property type="entry name" value="HATPase_c"/>
    <property type="match status" value="1"/>
</dbReference>
<evidence type="ECO:0000256" key="7">
    <source>
        <dbReference type="SAM" id="Phobius"/>
    </source>
</evidence>
<dbReference type="InterPro" id="IPR004358">
    <property type="entry name" value="Sig_transdc_His_kin-like_C"/>
</dbReference>
<keyword evidence="11" id="KW-1185">Reference proteome</keyword>
<feature type="transmembrane region" description="Helical" evidence="7">
    <location>
        <begin position="106"/>
        <end position="124"/>
    </location>
</feature>
<dbReference type="Pfam" id="PF02518">
    <property type="entry name" value="HATPase_c"/>
    <property type="match status" value="1"/>
</dbReference>
<dbReference type="InterPro" id="IPR003594">
    <property type="entry name" value="HATPase_dom"/>
</dbReference>
<dbReference type="SMART" id="SM00448">
    <property type="entry name" value="REC"/>
    <property type="match status" value="1"/>
</dbReference>
<evidence type="ECO:0000313" key="11">
    <source>
        <dbReference type="Proteomes" id="UP001228905"/>
    </source>
</evidence>
<feature type="transmembrane region" description="Helical" evidence="7">
    <location>
        <begin position="131"/>
        <end position="150"/>
    </location>
</feature>
<keyword evidence="7" id="KW-0472">Membrane</keyword>
<dbReference type="Gene3D" id="1.10.287.130">
    <property type="match status" value="1"/>
</dbReference>
<dbReference type="PANTHER" id="PTHR43047:SF78">
    <property type="entry name" value="SENSORY_REGULATORY PROTEIN RPFC"/>
    <property type="match status" value="1"/>
</dbReference>
<dbReference type="CDD" id="cd00082">
    <property type="entry name" value="HisKA"/>
    <property type="match status" value="1"/>
</dbReference>